<comment type="caution">
    <text evidence="4">The sequence shown here is derived from an EMBL/GenBank/DDBJ whole genome shotgun (WGS) entry which is preliminary data.</text>
</comment>
<dbReference type="Gene3D" id="3.40.630.30">
    <property type="match status" value="1"/>
</dbReference>
<name>A0ABQ2P631_9NEIS</name>
<dbReference type="InterPro" id="IPR050832">
    <property type="entry name" value="Bact_Acetyltransf"/>
</dbReference>
<dbReference type="PANTHER" id="PTHR43877">
    <property type="entry name" value="AMINOALKYLPHOSPHONATE N-ACETYLTRANSFERASE-RELATED-RELATED"/>
    <property type="match status" value="1"/>
</dbReference>
<accession>A0ABQ2P631</accession>
<evidence type="ECO:0000313" key="4">
    <source>
        <dbReference type="EMBL" id="GGP18957.1"/>
    </source>
</evidence>
<keyword evidence="5" id="KW-1185">Reference proteome</keyword>
<evidence type="ECO:0000256" key="2">
    <source>
        <dbReference type="ARBA" id="ARBA00023315"/>
    </source>
</evidence>
<protein>
    <submittedName>
        <fullName evidence="4">N-acetyltransferase GCN5</fullName>
    </submittedName>
</protein>
<gene>
    <name evidence="4" type="ORF">GCM10010970_08230</name>
</gene>
<dbReference type="InterPro" id="IPR000182">
    <property type="entry name" value="GNAT_dom"/>
</dbReference>
<dbReference type="CDD" id="cd04301">
    <property type="entry name" value="NAT_SF"/>
    <property type="match status" value="1"/>
</dbReference>
<dbReference type="PANTHER" id="PTHR43877:SF1">
    <property type="entry name" value="ACETYLTRANSFERASE"/>
    <property type="match status" value="1"/>
</dbReference>
<proteinExistence type="predicted"/>
<reference evidence="5" key="1">
    <citation type="journal article" date="2019" name="Int. J. Syst. Evol. Microbiol.">
        <title>The Global Catalogue of Microorganisms (GCM) 10K type strain sequencing project: providing services to taxonomists for standard genome sequencing and annotation.</title>
        <authorList>
            <consortium name="The Broad Institute Genomics Platform"/>
            <consortium name="The Broad Institute Genome Sequencing Center for Infectious Disease"/>
            <person name="Wu L."/>
            <person name="Ma J."/>
        </authorList>
    </citation>
    <scope>NUCLEOTIDE SEQUENCE [LARGE SCALE GENOMIC DNA]</scope>
    <source>
        <strain evidence="5">CGMCC 1.8859</strain>
    </source>
</reference>
<sequence>MSTPTRISRITEFSSIILEELSEVLVACVEAGASVSFMSPFSTARAAAFWQAMAADVASGKRLFLVAQDENNQVVGTVHAILNLPDNQPHRAEVAKLLVHPRARKQGIAAALMQALEQHCAQAGKTLLVLDTVTGGAAERLYTREGWQECGKIPGFALMPDGQLCGTTVFYKQISPG</sequence>
<evidence type="ECO:0000259" key="3">
    <source>
        <dbReference type="PROSITE" id="PS51186"/>
    </source>
</evidence>
<dbReference type="EMBL" id="BMLX01000001">
    <property type="protein sequence ID" value="GGP18957.1"/>
    <property type="molecule type" value="Genomic_DNA"/>
</dbReference>
<dbReference type="Pfam" id="PF00583">
    <property type="entry name" value="Acetyltransf_1"/>
    <property type="match status" value="1"/>
</dbReference>
<organism evidence="4 5">
    <name type="scientific">Silvimonas iriomotensis</name>
    <dbReference type="NCBI Taxonomy" id="449662"/>
    <lineage>
        <taxon>Bacteria</taxon>
        <taxon>Pseudomonadati</taxon>
        <taxon>Pseudomonadota</taxon>
        <taxon>Betaproteobacteria</taxon>
        <taxon>Neisseriales</taxon>
        <taxon>Chitinibacteraceae</taxon>
        <taxon>Silvimonas</taxon>
    </lineage>
</organism>
<dbReference type="SUPFAM" id="SSF55729">
    <property type="entry name" value="Acyl-CoA N-acyltransferases (Nat)"/>
    <property type="match status" value="1"/>
</dbReference>
<dbReference type="PROSITE" id="PS51186">
    <property type="entry name" value="GNAT"/>
    <property type="match status" value="1"/>
</dbReference>
<keyword evidence="2" id="KW-0012">Acyltransferase</keyword>
<keyword evidence="1" id="KW-0808">Transferase</keyword>
<evidence type="ECO:0000256" key="1">
    <source>
        <dbReference type="ARBA" id="ARBA00022679"/>
    </source>
</evidence>
<dbReference type="RefSeq" id="WP_188702600.1">
    <property type="nucleotide sequence ID" value="NZ_BMLX01000001.1"/>
</dbReference>
<dbReference type="Proteomes" id="UP000637267">
    <property type="component" value="Unassembled WGS sequence"/>
</dbReference>
<evidence type="ECO:0000313" key="5">
    <source>
        <dbReference type="Proteomes" id="UP000637267"/>
    </source>
</evidence>
<dbReference type="InterPro" id="IPR016181">
    <property type="entry name" value="Acyl_CoA_acyltransferase"/>
</dbReference>
<feature type="domain" description="N-acetyltransferase" evidence="3">
    <location>
        <begin position="16"/>
        <end position="175"/>
    </location>
</feature>